<comment type="caution">
    <text evidence="1">The sequence shown here is derived from an EMBL/GenBank/DDBJ whole genome shotgun (WGS) entry which is preliminary data.</text>
</comment>
<evidence type="ECO:0000313" key="1">
    <source>
        <dbReference type="EMBL" id="KAK8407528.1"/>
    </source>
</evidence>
<dbReference type="AlphaFoldDB" id="A0AAW0V7F6"/>
<accession>A0AAW0V7F6</accession>
<gene>
    <name evidence="1" type="ORF">O3P69_002227</name>
</gene>
<name>A0AAW0V7F6_SCYPA</name>
<protein>
    <submittedName>
        <fullName evidence="1">Uncharacterized protein</fullName>
    </submittedName>
</protein>
<reference evidence="1 2" key="1">
    <citation type="submission" date="2023-03" db="EMBL/GenBank/DDBJ databases">
        <title>High-quality genome of Scylla paramamosain provides insights in environmental adaptation.</title>
        <authorList>
            <person name="Zhang L."/>
        </authorList>
    </citation>
    <scope>NUCLEOTIDE SEQUENCE [LARGE SCALE GENOMIC DNA]</scope>
    <source>
        <strain evidence="1">LZ_2023a</strain>
        <tissue evidence="1">Muscle</tissue>
    </source>
</reference>
<dbReference type="Proteomes" id="UP001487740">
    <property type="component" value="Unassembled WGS sequence"/>
</dbReference>
<dbReference type="EMBL" id="JARAKH010000001">
    <property type="protein sequence ID" value="KAK8407528.1"/>
    <property type="molecule type" value="Genomic_DNA"/>
</dbReference>
<sequence>MYEMCSRRAAQASRGVSPAQHKTSALGVQVLFKLCDMEGNQWTAPVWPKCGPRKEGRRRDLHYSYPDWGNIGPATATPAQYKDLQMQSSRTPSRSCFTTVKDVQKEFPLRTTCAGEAGREYVAGHGIPVPSS</sequence>
<keyword evidence="2" id="KW-1185">Reference proteome</keyword>
<organism evidence="1 2">
    <name type="scientific">Scylla paramamosain</name>
    <name type="common">Mud crab</name>
    <dbReference type="NCBI Taxonomy" id="85552"/>
    <lineage>
        <taxon>Eukaryota</taxon>
        <taxon>Metazoa</taxon>
        <taxon>Ecdysozoa</taxon>
        <taxon>Arthropoda</taxon>
        <taxon>Crustacea</taxon>
        <taxon>Multicrustacea</taxon>
        <taxon>Malacostraca</taxon>
        <taxon>Eumalacostraca</taxon>
        <taxon>Eucarida</taxon>
        <taxon>Decapoda</taxon>
        <taxon>Pleocyemata</taxon>
        <taxon>Brachyura</taxon>
        <taxon>Eubrachyura</taxon>
        <taxon>Portunoidea</taxon>
        <taxon>Portunidae</taxon>
        <taxon>Portuninae</taxon>
        <taxon>Scylla</taxon>
    </lineage>
</organism>
<proteinExistence type="predicted"/>
<evidence type="ECO:0000313" key="2">
    <source>
        <dbReference type="Proteomes" id="UP001487740"/>
    </source>
</evidence>